<feature type="compositionally biased region" description="Basic residues" evidence="1">
    <location>
        <begin position="47"/>
        <end position="66"/>
    </location>
</feature>
<organism evidence="2 3">
    <name type="scientific">Chelydra serpentina</name>
    <name type="common">Snapping turtle</name>
    <name type="synonym">Testudo serpentina</name>
    <dbReference type="NCBI Taxonomy" id="8475"/>
    <lineage>
        <taxon>Eukaryota</taxon>
        <taxon>Metazoa</taxon>
        <taxon>Chordata</taxon>
        <taxon>Craniata</taxon>
        <taxon>Vertebrata</taxon>
        <taxon>Euteleostomi</taxon>
        <taxon>Archelosauria</taxon>
        <taxon>Testudinata</taxon>
        <taxon>Testudines</taxon>
        <taxon>Cryptodira</taxon>
        <taxon>Durocryptodira</taxon>
        <taxon>Americhelydia</taxon>
        <taxon>Chelydroidea</taxon>
        <taxon>Chelydridae</taxon>
        <taxon>Chelydra</taxon>
    </lineage>
</organism>
<sequence>SASPSPRGHAKTEPPSPRSKGGRRGPRSPRSVSPEKGGRCSGGDRYLHRRRSRSTSLHKHKGRSKAKASAQKESPPSLSHTDYSSDSEGSACSHPYPAARGAEKNHGAHLKK</sequence>
<dbReference type="Proteomes" id="UP000765507">
    <property type="component" value="Unassembled WGS sequence"/>
</dbReference>
<keyword evidence="3" id="KW-1185">Reference proteome</keyword>
<evidence type="ECO:0000313" key="3">
    <source>
        <dbReference type="Proteomes" id="UP000765507"/>
    </source>
</evidence>
<feature type="non-terminal residue" evidence="2">
    <location>
        <position position="1"/>
    </location>
</feature>
<dbReference type="OrthoDB" id="10267305at2759"/>
<comment type="caution">
    <text evidence="2">The sequence shown here is derived from an EMBL/GenBank/DDBJ whole genome shotgun (WGS) entry which is preliminary data.</text>
</comment>
<gene>
    <name evidence="2" type="primary">SRRM3</name>
    <name evidence="2" type="ORF">G0U57_008646</name>
</gene>
<evidence type="ECO:0000313" key="2">
    <source>
        <dbReference type="EMBL" id="KAG6937658.1"/>
    </source>
</evidence>
<feature type="region of interest" description="Disordered" evidence="1">
    <location>
        <begin position="1"/>
        <end position="112"/>
    </location>
</feature>
<accession>A0A8T1T994</accession>
<dbReference type="AlphaFoldDB" id="A0A8T1T994"/>
<reference evidence="2 3" key="1">
    <citation type="journal article" date="2020" name="G3 (Bethesda)">
        <title>Draft Genome of the Common Snapping Turtle, Chelydra serpentina, a Model for Phenotypic Plasticity in Reptiles.</title>
        <authorList>
            <person name="Das D."/>
            <person name="Singh S.K."/>
            <person name="Bierstedt J."/>
            <person name="Erickson A."/>
            <person name="Galli G.L.J."/>
            <person name="Crossley D.A. 2nd"/>
            <person name="Rhen T."/>
        </authorList>
    </citation>
    <scope>NUCLEOTIDE SEQUENCE [LARGE SCALE GENOMIC DNA]</scope>
    <source>
        <strain evidence="2">KW</strain>
    </source>
</reference>
<proteinExistence type="predicted"/>
<evidence type="ECO:0000256" key="1">
    <source>
        <dbReference type="SAM" id="MobiDB-lite"/>
    </source>
</evidence>
<dbReference type="EMBL" id="JAHGAV010000022">
    <property type="protein sequence ID" value="KAG6937658.1"/>
    <property type="molecule type" value="Genomic_DNA"/>
</dbReference>
<name>A0A8T1T994_CHESE</name>
<protein>
    <submittedName>
        <fullName evidence="2">Serine/arginine repetitive matrix 3</fullName>
    </submittedName>
</protein>
<feature type="compositionally biased region" description="Polar residues" evidence="1">
    <location>
        <begin position="71"/>
        <end position="90"/>
    </location>
</feature>